<protein>
    <submittedName>
        <fullName evidence="2">Uncharacterized protein</fullName>
    </submittedName>
</protein>
<feature type="compositionally biased region" description="Basic and acidic residues" evidence="1">
    <location>
        <begin position="519"/>
        <end position="545"/>
    </location>
</feature>
<feature type="compositionally biased region" description="Acidic residues" evidence="1">
    <location>
        <begin position="52"/>
        <end position="62"/>
    </location>
</feature>
<feature type="region of interest" description="Disordered" evidence="1">
    <location>
        <begin position="249"/>
        <end position="403"/>
    </location>
</feature>
<accession>A0ABR4E9S5</accession>
<feature type="compositionally biased region" description="Polar residues" evidence="1">
    <location>
        <begin position="345"/>
        <end position="367"/>
    </location>
</feature>
<evidence type="ECO:0000256" key="1">
    <source>
        <dbReference type="SAM" id="MobiDB-lite"/>
    </source>
</evidence>
<dbReference type="EMBL" id="JBAWTH010000078">
    <property type="protein sequence ID" value="KAL2279194.1"/>
    <property type="molecule type" value="Genomic_DNA"/>
</dbReference>
<gene>
    <name evidence="2" type="ORF">FJTKL_13578</name>
</gene>
<proteinExistence type="predicted"/>
<feature type="region of interest" description="Disordered" evidence="1">
    <location>
        <begin position="415"/>
        <end position="555"/>
    </location>
</feature>
<feature type="compositionally biased region" description="Basic and acidic residues" evidence="1">
    <location>
        <begin position="330"/>
        <end position="340"/>
    </location>
</feature>
<feature type="compositionally biased region" description="Polar residues" evidence="1">
    <location>
        <begin position="385"/>
        <end position="397"/>
    </location>
</feature>
<dbReference type="Proteomes" id="UP001600888">
    <property type="component" value="Unassembled WGS sequence"/>
</dbReference>
<feature type="compositionally biased region" description="Acidic residues" evidence="1">
    <location>
        <begin position="277"/>
        <end position="286"/>
    </location>
</feature>
<evidence type="ECO:0000313" key="2">
    <source>
        <dbReference type="EMBL" id="KAL2279194.1"/>
    </source>
</evidence>
<feature type="region of interest" description="Disordered" evidence="1">
    <location>
        <begin position="1"/>
        <end position="86"/>
    </location>
</feature>
<feature type="compositionally biased region" description="Acidic residues" evidence="1">
    <location>
        <begin position="10"/>
        <end position="24"/>
    </location>
</feature>
<organism evidence="2 3">
    <name type="scientific">Diaporthe vaccinii</name>
    <dbReference type="NCBI Taxonomy" id="105482"/>
    <lineage>
        <taxon>Eukaryota</taxon>
        <taxon>Fungi</taxon>
        <taxon>Dikarya</taxon>
        <taxon>Ascomycota</taxon>
        <taxon>Pezizomycotina</taxon>
        <taxon>Sordariomycetes</taxon>
        <taxon>Sordariomycetidae</taxon>
        <taxon>Diaporthales</taxon>
        <taxon>Diaporthaceae</taxon>
        <taxon>Diaporthe</taxon>
        <taxon>Diaporthe eres species complex</taxon>
    </lineage>
</organism>
<name>A0ABR4E9S5_9PEZI</name>
<sequence>MRASMRGGAEEEVPEEEEQAEGEEAGSGANDTGGSNDAGDVTVDWPRAPEAEQGDPPEDLENAETWGFARDDPEQPPPPQDEADEALVNGITQLEELIERLERRACGCPLNGQAPLPQNGMRNGRGTPHRALKVRVTVPRQGQEDHTQDYYIPLAPELVDTPGMLLSGRVYVNRPQGDTPTRTVRIELSGPEQQLDPDDSNVSIGSARTTIPDFMNWIEFRVDHELQADDVDIEAWQEDMPAVPFILHSSSEQRLPDTRGGGGGGGGGGGRRRPDDHNDDDDDDGGGDNRGNQGGQGDDDKGVQPPREVQPHGGISTTASGPRTPAHGGDTTREALDDTIARSLQYVQNQGNQTGDPPGRSTANDRSTAIEEVDLSDLVKESQKKGNSSGTKTQNDSGIEEIIIDVGKTPGALTTITHGVVDPTQPRGNVGTGTDDSSWLGYELSLMGDTAATSGSQKRTAEAAGIDDGGGGGQGGDASRPRVEGHNTPRGAPPSDDPPPDDSLSSPNFKALGLTDMSTPKEKAERKRERELIRSTRKMNLDDSKSSMGHAGFDM</sequence>
<comment type="caution">
    <text evidence="2">The sequence shown here is derived from an EMBL/GenBank/DDBJ whole genome shotgun (WGS) entry which is preliminary data.</text>
</comment>
<feature type="compositionally biased region" description="Gly residues" evidence="1">
    <location>
        <begin position="259"/>
        <end position="269"/>
    </location>
</feature>
<feature type="compositionally biased region" description="Gly residues" evidence="1">
    <location>
        <begin position="467"/>
        <end position="476"/>
    </location>
</feature>
<reference evidence="2 3" key="1">
    <citation type="submission" date="2024-03" db="EMBL/GenBank/DDBJ databases">
        <title>A high-quality draft genome sequence of Diaporthe vaccinii, a causative agent of upright dieback and viscid rot disease in cranberry plants.</title>
        <authorList>
            <person name="Sarrasin M."/>
            <person name="Lang B.F."/>
            <person name="Burger G."/>
        </authorList>
    </citation>
    <scope>NUCLEOTIDE SEQUENCE [LARGE SCALE GENOMIC DNA]</scope>
    <source>
        <strain evidence="2 3">IS7</strain>
    </source>
</reference>
<evidence type="ECO:0000313" key="3">
    <source>
        <dbReference type="Proteomes" id="UP001600888"/>
    </source>
</evidence>
<keyword evidence="3" id="KW-1185">Reference proteome</keyword>